<dbReference type="RefSeq" id="WP_218859246.1">
    <property type="nucleotide sequence ID" value="NZ_JACBZT010000001.1"/>
</dbReference>
<evidence type="ECO:0000313" key="5">
    <source>
        <dbReference type="EMBL" id="NYJ05872.1"/>
    </source>
</evidence>
<dbReference type="PANTHER" id="PTHR30576:SF0">
    <property type="entry name" value="UNDECAPRENYL-PHOSPHATE N-ACETYLGALACTOSAMINYL 1-PHOSPHATE TRANSFERASE-RELATED"/>
    <property type="match status" value="1"/>
</dbReference>
<keyword evidence="3" id="KW-0812">Transmembrane</keyword>
<feature type="region of interest" description="Disordered" evidence="2">
    <location>
        <begin position="1"/>
        <end position="38"/>
    </location>
</feature>
<evidence type="ECO:0000256" key="3">
    <source>
        <dbReference type="SAM" id="Phobius"/>
    </source>
</evidence>
<evidence type="ECO:0000313" key="6">
    <source>
        <dbReference type="Proteomes" id="UP000541969"/>
    </source>
</evidence>
<evidence type="ECO:0000256" key="2">
    <source>
        <dbReference type="SAM" id="MobiDB-lite"/>
    </source>
</evidence>
<dbReference type="Proteomes" id="UP000541969">
    <property type="component" value="Unassembled WGS sequence"/>
</dbReference>
<dbReference type="PANTHER" id="PTHR30576">
    <property type="entry name" value="COLANIC BIOSYNTHESIS UDP-GLUCOSE LIPID CARRIER TRANSFERASE"/>
    <property type="match status" value="1"/>
</dbReference>
<comment type="similarity">
    <text evidence="1">Belongs to the bacterial sugar transferase family.</text>
</comment>
<reference evidence="5 6" key="1">
    <citation type="submission" date="2020-07" db="EMBL/GenBank/DDBJ databases">
        <title>Sequencing the genomes of 1000 actinobacteria strains.</title>
        <authorList>
            <person name="Klenk H.-P."/>
        </authorList>
    </citation>
    <scope>NUCLEOTIDE SEQUENCE [LARGE SCALE GENOMIC DNA]</scope>
    <source>
        <strain evidence="5 6">DSM 104001</strain>
    </source>
</reference>
<accession>A0A853CH55</accession>
<feature type="transmembrane region" description="Helical" evidence="3">
    <location>
        <begin position="45"/>
        <end position="68"/>
    </location>
</feature>
<feature type="domain" description="Bacterial sugar transferase" evidence="4">
    <location>
        <begin position="40"/>
        <end position="154"/>
    </location>
</feature>
<feature type="compositionally biased region" description="Basic and acidic residues" evidence="2">
    <location>
        <begin position="20"/>
        <end position="38"/>
    </location>
</feature>
<dbReference type="EMBL" id="JACBZT010000001">
    <property type="protein sequence ID" value="NYJ05872.1"/>
    <property type="molecule type" value="Genomic_DNA"/>
</dbReference>
<dbReference type="AlphaFoldDB" id="A0A853CH55"/>
<name>A0A853CH55_9ACTN</name>
<protein>
    <submittedName>
        <fullName evidence="5">Lipopolysaccharide/colanic/teichoic acid biosynthesis glycosyltransferase</fullName>
    </submittedName>
</protein>
<dbReference type="GO" id="GO:0016780">
    <property type="term" value="F:phosphotransferase activity, for other substituted phosphate groups"/>
    <property type="evidence" value="ECO:0007669"/>
    <property type="project" value="TreeGrafter"/>
</dbReference>
<dbReference type="InterPro" id="IPR003362">
    <property type="entry name" value="Bact_transf"/>
</dbReference>
<gene>
    <name evidence="5" type="ORF">GGQ55_002150</name>
</gene>
<keyword evidence="5" id="KW-0808">Transferase</keyword>
<keyword evidence="3" id="KW-0472">Membrane</keyword>
<keyword evidence="6" id="KW-1185">Reference proteome</keyword>
<sequence>MPRWNAGLTPFDGPAGARGPAERRTPPEAERTPGREPLGKSLLDLVGGAVLLLLVLPVLLGLAALLWLSRPGPVLSRRECAGPAGRTFQLLSFRPVADAEPLFLDRLLRAAGLDQLPQLLNVLRGDLSLIGPRPQPAGAVRQPVVLRPGLIGLPAAEAADYSGGWSLGRDLAILVAAARAGLVARRR</sequence>
<keyword evidence="3" id="KW-1133">Transmembrane helix</keyword>
<evidence type="ECO:0000259" key="4">
    <source>
        <dbReference type="Pfam" id="PF02397"/>
    </source>
</evidence>
<proteinExistence type="inferred from homology"/>
<comment type="caution">
    <text evidence="5">The sequence shown here is derived from an EMBL/GenBank/DDBJ whole genome shotgun (WGS) entry which is preliminary data.</text>
</comment>
<organism evidence="5 6">
    <name type="scientific">Petropleomorpha daqingensis</name>
    <dbReference type="NCBI Taxonomy" id="2026353"/>
    <lineage>
        <taxon>Bacteria</taxon>
        <taxon>Bacillati</taxon>
        <taxon>Actinomycetota</taxon>
        <taxon>Actinomycetes</taxon>
        <taxon>Geodermatophilales</taxon>
        <taxon>Geodermatophilaceae</taxon>
        <taxon>Petropleomorpha</taxon>
    </lineage>
</organism>
<evidence type="ECO:0000256" key="1">
    <source>
        <dbReference type="ARBA" id="ARBA00006464"/>
    </source>
</evidence>
<dbReference type="Pfam" id="PF02397">
    <property type="entry name" value="Bac_transf"/>
    <property type="match status" value="1"/>
</dbReference>